<evidence type="ECO:0000313" key="2">
    <source>
        <dbReference type="Proteomes" id="UP000809829"/>
    </source>
</evidence>
<dbReference type="RefSeq" id="WP_205182968.1">
    <property type="nucleotide sequence ID" value="NZ_JAFBFC010000001.1"/>
</dbReference>
<organism evidence="1 2">
    <name type="scientific">Priestia iocasae</name>
    <dbReference type="NCBI Taxonomy" id="2291674"/>
    <lineage>
        <taxon>Bacteria</taxon>
        <taxon>Bacillati</taxon>
        <taxon>Bacillota</taxon>
        <taxon>Bacilli</taxon>
        <taxon>Bacillales</taxon>
        <taxon>Bacillaceae</taxon>
        <taxon>Priestia</taxon>
    </lineage>
</organism>
<reference evidence="1 2" key="1">
    <citation type="submission" date="2021-01" db="EMBL/GenBank/DDBJ databases">
        <title>Genomic Encyclopedia of Type Strains, Phase IV (KMG-IV): sequencing the most valuable type-strain genomes for metagenomic binning, comparative biology and taxonomic classification.</title>
        <authorList>
            <person name="Goeker M."/>
        </authorList>
    </citation>
    <scope>NUCLEOTIDE SEQUENCE [LARGE SCALE GENOMIC DNA]</scope>
    <source>
        <strain evidence="1 2">DSM 104297</strain>
    </source>
</reference>
<name>A0ABS2QQQ6_9BACI</name>
<keyword evidence="2" id="KW-1185">Reference proteome</keyword>
<gene>
    <name evidence="1" type="ORF">JOC83_000379</name>
</gene>
<evidence type="ECO:0008006" key="3">
    <source>
        <dbReference type="Google" id="ProtNLM"/>
    </source>
</evidence>
<dbReference type="EMBL" id="JAFBFC010000001">
    <property type="protein sequence ID" value="MBM7701553.1"/>
    <property type="molecule type" value="Genomic_DNA"/>
</dbReference>
<proteinExistence type="predicted"/>
<evidence type="ECO:0000313" key="1">
    <source>
        <dbReference type="EMBL" id="MBM7701553.1"/>
    </source>
</evidence>
<dbReference type="InterPro" id="IPR025622">
    <property type="entry name" value="YqzE"/>
</dbReference>
<sequence length="60" mass="7566">MKTNDYVKFVTQQFVQYMDQPKTERKMKRVQRKEERSPFPSRWFGMLPLGFMIWYRKKRS</sequence>
<protein>
    <recommendedName>
        <fullName evidence="3">YqzE family protein</fullName>
    </recommendedName>
</protein>
<accession>A0ABS2QQQ6</accession>
<dbReference type="Proteomes" id="UP000809829">
    <property type="component" value="Unassembled WGS sequence"/>
</dbReference>
<comment type="caution">
    <text evidence="1">The sequence shown here is derived from an EMBL/GenBank/DDBJ whole genome shotgun (WGS) entry which is preliminary data.</text>
</comment>
<dbReference type="Pfam" id="PF14038">
    <property type="entry name" value="YqzE"/>
    <property type="match status" value="1"/>
</dbReference>